<organism evidence="1 2">
    <name type="scientific">Streblomastix strix</name>
    <dbReference type="NCBI Taxonomy" id="222440"/>
    <lineage>
        <taxon>Eukaryota</taxon>
        <taxon>Metamonada</taxon>
        <taxon>Preaxostyla</taxon>
        <taxon>Oxymonadida</taxon>
        <taxon>Streblomastigidae</taxon>
        <taxon>Streblomastix</taxon>
    </lineage>
</organism>
<name>A0A5J4U3B6_9EUKA</name>
<dbReference type="AlphaFoldDB" id="A0A5J4U3B6"/>
<dbReference type="Proteomes" id="UP000324800">
    <property type="component" value="Unassembled WGS sequence"/>
</dbReference>
<reference evidence="1 2" key="1">
    <citation type="submission" date="2019-03" db="EMBL/GenBank/DDBJ databases">
        <title>Single cell metagenomics reveals metabolic interactions within the superorganism composed of flagellate Streblomastix strix and complex community of Bacteroidetes bacteria on its surface.</title>
        <authorList>
            <person name="Treitli S.C."/>
            <person name="Kolisko M."/>
            <person name="Husnik F."/>
            <person name="Keeling P."/>
            <person name="Hampl V."/>
        </authorList>
    </citation>
    <scope>NUCLEOTIDE SEQUENCE [LARGE SCALE GENOMIC DNA]</scope>
    <source>
        <strain evidence="1">ST1C</strain>
    </source>
</reference>
<protein>
    <submittedName>
        <fullName evidence="1">Uncharacterized protein</fullName>
    </submittedName>
</protein>
<dbReference type="EMBL" id="SNRW01021117">
    <property type="protein sequence ID" value="KAA6364874.1"/>
    <property type="molecule type" value="Genomic_DNA"/>
</dbReference>
<sequence>MIPSNHFPETLNNIFADDEVPFEDREPYRPGTSITDESFLIIPNISKADFEKLKISLPLNELENACLPVYQAYRSYYTILGYTILALKGVDIQTSITYIMKNYPTKEIQKYPAGTMYEDSEIDIEQPVCESYSVGNNNAIPYVVHKYGVVGTDCFPNTAVPGSTTECSQPDGKYEKYLVGYKQGIFQGDANVMKEALIKFGPVYVYGGHEIFIGWDENNWITIGINEVTHGYQLSNEPFYTSLEFRGFVYASYLGDDTAVIPPADCSGKTEAECPCSSVDEDQRQFCKTCTAKDKPSDECKCPAVKEGDYTKAQCEADKAATEKGASGSVRMTLGMIAAAVVLPVLALFF</sequence>
<gene>
    <name evidence="1" type="ORF">EZS28_039599</name>
</gene>
<evidence type="ECO:0000313" key="2">
    <source>
        <dbReference type="Proteomes" id="UP000324800"/>
    </source>
</evidence>
<accession>A0A5J4U3B6</accession>
<comment type="caution">
    <text evidence="1">The sequence shown here is derived from an EMBL/GenBank/DDBJ whole genome shotgun (WGS) entry which is preliminary data.</text>
</comment>
<evidence type="ECO:0000313" key="1">
    <source>
        <dbReference type="EMBL" id="KAA6364874.1"/>
    </source>
</evidence>
<proteinExistence type="predicted"/>